<accession>A0A2P2KTG3</accession>
<keyword evidence="1" id="KW-1133">Transmembrane helix</keyword>
<evidence type="ECO:0000256" key="1">
    <source>
        <dbReference type="SAM" id="Phobius"/>
    </source>
</evidence>
<organism evidence="2">
    <name type="scientific">Rhizophora mucronata</name>
    <name type="common">Asiatic mangrove</name>
    <dbReference type="NCBI Taxonomy" id="61149"/>
    <lineage>
        <taxon>Eukaryota</taxon>
        <taxon>Viridiplantae</taxon>
        <taxon>Streptophyta</taxon>
        <taxon>Embryophyta</taxon>
        <taxon>Tracheophyta</taxon>
        <taxon>Spermatophyta</taxon>
        <taxon>Magnoliopsida</taxon>
        <taxon>eudicotyledons</taxon>
        <taxon>Gunneridae</taxon>
        <taxon>Pentapetalae</taxon>
        <taxon>rosids</taxon>
        <taxon>fabids</taxon>
        <taxon>Malpighiales</taxon>
        <taxon>Rhizophoraceae</taxon>
        <taxon>Rhizophora</taxon>
    </lineage>
</organism>
<dbReference type="AlphaFoldDB" id="A0A2P2KTG3"/>
<name>A0A2P2KTG3_RHIMU</name>
<keyword evidence="1" id="KW-0472">Membrane</keyword>
<sequence length="36" mass="4214">MTTNTWDLRISANLKGSPSLVLSFLFLLLFFFLLFF</sequence>
<protein>
    <submittedName>
        <fullName evidence="2">Uncharacterized protein</fullName>
    </submittedName>
</protein>
<evidence type="ECO:0000313" key="2">
    <source>
        <dbReference type="EMBL" id="MBX09006.1"/>
    </source>
</evidence>
<dbReference type="EMBL" id="GGEC01028522">
    <property type="protein sequence ID" value="MBX09006.1"/>
    <property type="molecule type" value="Transcribed_RNA"/>
</dbReference>
<proteinExistence type="predicted"/>
<reference evidence="2" key="1">
    <citation type="submission" date="2018-02" db="EMBL/GenBank/DDBJ databases">
        <title>Rhizophora mucronata_Transcriptome.</title>
        <authorList>
            <person name="Meera S.P."/>
            <person name="Sreeshan A."/>
            <person name="Augustine A."/>
        </authorList>
    </citation>
    <scope>NUCLEOTIDE SEQUENCE</scope>
    <source>
        <tissue evidence="2">Leaf</tissue>
    </source>
</reference>
<feature type="transmembrane region" description="Helical" evidence="1">
    <location>
        <begin position="16"/>
        <end position="35"/>
    </location>
</feature>
<keyword evidence="1" id="KW-0812">Transmembrane</keyword>